<evidence type="ECO:0000256" key="1">
    <source>
        <dbReference type="SAM" id="MobiDB-lite"/>
    </source>
</evidence>
<feature type="compositionally biased region" description="Polar residues" evidence="1">
    <location>
        <begin position="13"/>
        <end position="24"/>
    </location>
</feature>
<proteinExistence type="predicted"/>
<sequence>MAASYQPKPPKSIKSNTQVKMPSQ</sequence>
<dbReference type="AlphaFoldDB" id="A0A2P2KPQ0"/>
<organism evidence="2">
    <name type="scientific">Rhizophora mucronata</name>
    <name type="common">Asiatic mangrove</name>
    <dbReference type="NCBI Taxonomy" id="61149"/>
    <lineage>
        <taxon>Eukaryota</taxon>
        <taxon>Viridiplantae</taxon>
        <taxon>Streptophyta</taxon>
        <taxon>Embryophyta</taxon>
        <taxon>Tracheophyta</taxon>
        <taxon>Spermatophyta</taxon>
        <taxon>Magnoliopsida</taxon>
        <taxon>eudicotyledons</taxon>
        <taxon>Gunneridae</taxon>
        <taxon>Pentapetalae</taxon>
        <taxon>rosids</taxon>
        <taxon>fabids</taxon>
        <taxon>Malpighiales</taxon>
        <taxon>Rhizophoraceae</taxon>
        <taxon>Rhizophora</taxon>
    </lineage>
</organism>
<accession>A0A2P2KPQ0</accession>
<name>A0A2P2KPQ0_RHIMU</name>
<reference evidence="2" key="1">
    <citation type="submission" date="2018-02" db="EMBL/GenBank/DDBJ databases">
        <title>Rhizophora mucronata_Transcriptome.</title>
        <authorList>
            <person name="Meera S.P."/>
            <person name="Sreeshan A."/>
            <person name="Augustine A."/>
        </authorList>
    </citation>
    <scope>NUCLEOTIDE SEQUENCE</scope>
    <source>
        <tissue evidence="2">Leaf</tissue>
    </source>
</reference>
<protein>
    <submittedName>
        <fullName evidence="2">Uncharacterized protein</fullName>
    </submittedName>
</protein>
<feature type="region of interest" description="Disordered" evidence="1">
    <location>
        <begin position="1"/>
        <end position="24"/>
    </location>
</feature>
<evidence type="ECO:0000313" key="2">
    <source>
        <dbReference type="EMBL" id="MBX07686.1"/>
    </source>
</evidence>
<dbReference type="EMBL" id="GGEC01027202">
    <property type="protein sequence ID" value="MBX07686.1"/>
    <property type="molecule type" value="Transcribed_RNA"/>
</dbReference>